<reference evidence="1" key="1">
    <citation type="submission" date="2024-09" db="EMBL/GenBank/DDBJ databases">
        <title>Draft Genome Sequences of Neofusicoccum parvum.</title>
        <authorList>
            <person name="Ashida A."/>
            <person name="Camagna M."/>
            <person name="Tanaka A."/>
            <person name="Takemoto D."/>
        </authorList>
    </citation>
    <scope>NUCLEOTIDE SEQUENCE</scope>
    <source>
        <strain evidence="1">PPO83</strain>
    </source>
</reference>
<dbReference type="EMBL" id="BSXG01000003">
    <property type="protein sequence ID" value="GME22599.1"/>
    <property type="molecule type" value="Genomic_DNA"/>
</dbReference>
<organism evidence="1 2">
    <name type="scientific">Neofusicoccum parvum</name>
    <dbReference type="NCBI Taxonomy" id="310453"/>
    <lineage>
        <taxon>Eukaryota</taxon>
        <taxon>Fungi</taxon>
        <taxon>Dikarya</taxon>
        <taxon>Ascomycota</taxon>
        <taxon>Pezizomycotina</taxon>
        <taxon>Dothideomycetes</taxon>
        <taxon>Dothideomycetes incertae sedis</taxon>
        <taxon>Botryosphaeriales</taxon>
        <taxon>Botryosphaeriaceae</taxon>
        <taxon>Neofusicoccum</taxon>
    </lineage>
</organism>
<comment type="caution">
    <text evidence="1">The sequence shown here is derived from an EMBL/GenBank/DDBJ whole genome shotgun (WGS) entry which is preliminary data.</text>
</comment>
<evidence type="ECO:0000313" key="2">
    <source>
        <dbReference type="Proteomes" id="UP001165186"/>
    </source>
</evidence>
<proteinExistence type="predicted"/>
<keyword evidence="2" id="KW-1185">Reference proteome</keyword>
<accession>A0ACB5RQ06</accession>
<gene>
    <name evidence="1" type="primary">g2346</name>
    <name evidence="1" type="ORF">NpPPO83_00002346</name>
</gene>
<evidence type="ECO:0000313" key="1">
    <source>
        <dbReference type="EMBL" id="GME22599.1"/>
    </source>
</evidence>
<sequence>MATIRDPMFWKRFSAAIHLDEEASAGGSSEQSSESSKSRPKLDHSESWLAREQAKKKRQSYVCWAFWFGFFGFVAGVVVLIIFLDNAGIFHKLSEMTGPHPDGDDGGS</sequence>
<protein>
    <submittedName>
        <fullName evidence="1">Uncharacterized protein</fullName>
    </submittedName>
</protein>
<name>A0ACB5RQ06_9PEZI</name>
<dbReference type="Proteomes" id="UP001165186">
    <property type="component" value="Unassembled WGS sequence"/>
</dbReference>